<dbReference type="GO" id="GO:0006310">
    <property type="term" value="P:DNA recombination"/>
    <property type="evidence" value="ECO:0007669"/>
    <property type="project" value="InterPro"/>
</dbReference>
<dbReference type="Pfam" id="PF01068">
    <property type="entry name" value="DNA_ligase_A_M"/>
    <property type="match status" value="1"/>
</dbReference>
<dbReference type="GO" id="GO:0005524">
    <property type="term" value="F:ATP binding"/>
    <property type="evidence" value="ECO:0007669"/>
    <property type="project" value="InterPro"/>
</dbReference>
<comment type="caution">
    <text evidence="2">The sequence shown here is derived from an EMBL/GenBank/DDBJ whole genome shotgun (WGS) entry which is preliminary data.</text>
</comment>
<evidence type="ECO:0000313" key="3">
    <source>
        <dbReference type="Proteomes" id="UP000549009"/>
    </source>
</evidence>
<dbReference type="EMBL" id="JACHJD010000053">
    <property type="protein sequence ID" value="MBB5109995.1"/>
    <property type="molecule type" value="Genomic_DNA"/>
</dbReference>
<protein>
    <submittedName>
        <fullName evidence="2">ATP-dependent DNA ligase</fullName>
    </submittedName>
</protein>
<evidence type="ECO:0000259" key="1">
    <source>
        <dbReference type="Pfam" id="PF01068"/>
    </source>
</evidence>
<accession>A0A7W8B431</accession>
<feature type="domain" description="ATP-dependent DNA ligase family profile" evidence="1">
    <location>
        <begin position="17"/>
        <end position="74"/>
    </location>
</feature>
<gene>
    <name evidence="2" type="ORF">FHS40_009125</name>
</gene>
<keyword evidence="2" id="KW-0436">Ligase</keyword>
<dbReference type="Gene3D" id="3.30.1490.70">
    <property type="match status" value="1"/>
</dbReference>
<reference evidence="2 3" key="1">
    <citation type="submission" date="2020-08" db="EMBL/GenBank/DDBJ databases">
        <title>Genomic Encyclopedia of Type Strains, Phase III (KMG-III): the genomes of soil and plant-associated and newly described type strains.</title>
        <authorList>
            <person name="Whitman W."/>
        </authorList>
    </citation>
    <scope>NUCLEOTIDE SEQUENCE [LARGE SCALE GENOMIC DNA]</scope>
    <source>
        <strain evidence="2 3">CECT 3146</strain>
    </source>
</reference>
<dbReference type="GO" id="GO:0003910">
    <property type="term" value="F:DNA ligase (ATP) activity"/>
    <property type="evidence" value="ECO:0007669"/>
    <property type="project" value="InterPro"/>
</dbReference>
<dbReference type="AlphaFoldDB" id="A0A7W8B431"/>
<feature type="non-terminal residue" evidence="2">
    <location>
        <position position="75"/>
    </location>
</feature>
<dbReference type="Proteomes" id="UP000549009">
    <property type="component" value="Unassembled WGS sequence"/>
</dbReference>
<name>A0A7W8B431_STRST</name>
<proteinExistence type="predicted"/>
<dbReference type="GO" id="GO:0006281">
    <property type="term" value="P:DNA repair"/>
    <property type="evidence" value="ECO:0007669"/>
    <property type="project" value="InterPro"/>
</dbReference>
<evidence type="ECO:0000313" key="2">
    <source>
        <dbReference type="EMBL" id="MBB5109995.1"/>
    </source>
</evidence>
<dbReference type="SUPFAM" id="SSF56091">
    <property type="entry name" value="DNA ligase/mRNA capping enzyme, catalytic domain"/>
    <property type="match status" value="1"/>
</dbReference>
<dbReference type="Gene3D" id="3.30.470.30">
    <property type="entry name" value="DNA ligase/mRNA capping enzyme"/>
    <property type="match status" value="1"/>
</dbReference>
<sequence length="75" mass="7725">MLASPGPLPPPSTERLWGAETKYDGQRTIAYLPGDGSVLLRSRSGADITAAYPELGALGMSVDGPAVVDGEIVVL</sequence>
<keyword evidence="3" id="KW-1185">Reference proteome</keyword>
<dbReference type="InterPro" id="IPR012310">
    <property type="entry name" value="DNA_ligase_ATP-dep_cent"/>
</dbReference>
<organism evidence="2 3">
    <name type="scientific">Streptomyces spectabilis</name>
    <dbReference type="NCBI Taxonomy" id="68270"/>
    <lineage>
        <taxon>Bacteria</taxon>
        <taxon>Bacillati</taxon>
        <taxon>Actinomycetota</taxon>
        <taxon>Actinomycetes</taxon>
        <taxon>Kitasatosporales</taxon>
        <taxon>Streptomycetaceae</taxon>
        <taxon>Streptomyces</taxon>
    </lineage>
</organism>